<dbReference type="RefSeq" id="WP_008180821.1">
    <property type="nucleotide sequence ID" value="NZ_MKZR01000001.1"/>
</dbReference>
<evidence type="ECO:0000313" key="2">
    <source>
        <dbReference type="Proteomes" id="UP000003959"/>
    </source>
</evidence>
<accession>F4XMH3</accession>
<protein>
    <submittedName>
        <fullName evidence="1">Uncharacterized protein</fullName>
    </submittedName>
</protein>
<evidence type="ECO:0000313" key="1">
    <source>
        <dbReference type="EMBL" id="EGJ33882.1"/>
    </source>
</evidence>
<dbReference type="Proteomes" id="UP000003959">
    <property type="component" value="Unassembled WGS sequence"/>
</dbReference>
<name>F4XMH3_9CYAN</name>
<dbReference type="HOGENOM" id="CLU_3254213_0_0_3"/>
<reference evidence="2" key="1">
    <citation type="journal article" date="2011" name="Proc. Natl. Acad. Sci. U.S.A.">
        <title>Genomic insights into the physiology and ecology of the marine filamentous cyanobacterium Lyngbya majuscula.</title>
        <authorList>
            <person name="Jones A.C."/>
            <person name="Monroe E.A."/>
            <person name="Podell S."/>
            <person name="Hess W.R."/>
            <person name="Klages S."/>
            <person name="Esquenazi E."/>
            <person name="Niessen S."/>
            <person name="Hoover H."/>
            <person name="Rothmann M."/>
            <person name="Lasken R.S."/>
            <person name="Yates J.R.III."/>
            <person name="Reinhardt R."/>
            <person name="Kube M."/>
            <person name="Burkart M.D."/>
            <person name="Allen E.E."/>
            <person name="Dorrestein P.C."/>
            <person name="Gerwick W.H."/>
            <person name="Gerwick L."/>
        </authorList>
    </citation>
    <scope>NUCLEOTIDE SEQUENCE [LARGE SCALE GENOMIC DNA]</scope>
    <source>
        <strain evidence="2">3L</strain>
    </source>
</reference>
<proteinExistence type="predicted"/>
<gene>
    <name evidence="1" type="ORF">LYNGBM3L_19920</name>
</gene>
<dbReference type="EMBL" id="GL890840">
    <property type="protein sequence ID" value="EGJ33882.1"/>
    <property type="molecule type" value="Genomic_DNA"/>
</dbReference>
<keyword evidence="2" id="KW-1185">Reference proteome</keyword>
<dbReference type="AlphaFoldDB" id="F4XMH3"/>
<sequence length="42" mass="4959">MDETGNQKDYQRIESLVWDEKELKSGKLVKINKFTCSKKVKL</sequence>
<organism evidence="1 2">
    <name type="scientific">Moorena producens 3L</name>
    <dbReference type="NCBI Taxonomy" id="489825"/>
    <lineage>
        <taxon>Bacteria</taxon>
        <taxon>Bacillati</taxon>
        <taxon>Cyanobacteriota</taxon>
        <taxon>Cyanophyceae</taxon>
        <taxon>Coleofasciculales</taxon>
        <taxon>Coleofasciculaceae</taxon>
        <taxon>Moorena</taxon>
    </lineage>
</organism>